<evidence type="ECO:0000256" key="3">
    <source>
        <dbReference type="ARBA" id="ARBA00022692"/>
    </source>
</evidence>
<dbReference type="Pfam" id="PF01943">
    <property type="entry name" value="Polysacc_synt"/>
    <property type="match status" value="1"/>
</dbReference>
<comment type="caution">
    <text evidence="7">The sequence shown here is derived from an EMBL/GenBank/DDBJ whole genome shotgun (WGS) entry which is preliminary data.</text>
</comment>
<evidence type="ECO:0000256" key="4">
    <source>
        <dbReference type="ARBA" id="ARBA00022989"/>
    </source>
</evidence>
<gene>
    <name evidence="7" type="ORF">CQS04_13145</name>
</gene>
<feature type="transmembrane region" description="Helical" evidence="6">
    <location>
        <begin position="483"/>
        <end position="503"/>
    </location>
</feature>
<feature type="transmembrane region" description="Helical" evidence="6">
    <location>
        <begin position="367"/>
        <end position="384"/>
    </location>
</feature>
<evidence type="ECO:0000256" key="5">
    <source>
        <dbReference type="ARBA" id="ARBA00023136"/>
    </source>
</evidence>
<keyword evidence="2" id="KW-1003">Cell membrane</keyword>
<dbReference type="PANTHER" id="PTHR30250">
    <property type="entry name" value="PST FAMILY PREDICTED COLANIC ACID TRANSPORTER"/>
    <property type="match status" value="1"/>
</dbReference>
<organism evidence="7 8">
    <name type="scientific">Chryseomicrobium excrementi</name>
    <dbReference type="NCBI Taxonomy" id="2041346"/>
    <lineage>
        <taxon>Bacteria</taxon>
        <taxon>Bacillati</taxon>
        <taxon>Bacillota</taxon>
        <taxon>Bacilli</taxon>
        <taxon>Bacillales</taxon>
        <taxon>Caryophanaceae</taxon>
        <taxon>Chryseomicrobium</taxon>
    </lineage>
</organism>
<keyword evidence="5 6" id="KW-0472">Membrane</keyword>
<proteinExistence type="predicted"/>
<feature type="transmembrane region" description="Helical" evidence="6">
    <location>
        <begin position="123"/>
        <end position="143"/>
    </location>
</feature>
<feature type="transmembrane region" description="Helical" evidence="6">
    <location>
        <begin position="287"/>
        <end position="307"/>
    </location>
</feature>
<comment type="subcellular location">
    <subcellularLocation>
        <location evidence="1">Cell membrane</location>
        <topology evidence="1">Multi-pass membrane protein</topology>
    </subcellularLocation>
</comment>
<dbReference type="InterPro" id="IPR024923">
    <property type="entry name" value="PG_synth_SpoVB"/>
</dbReference>
<feature type="transmembrane region" description="Helical" evidence="6">
    <location>
        <begin position="414"/>
        <end position="436"/>
    </location>
</feature>
<keyword evidence="8" id="KW-1185">Reference proteome</keyword>
<feature type="transmembrane region" description="Helical" evidence="6">
    <location>
        <begin position="45"/>
        <end position="70"/>
    </location>
</feature>
<dbReference type="InterPro" id="IPR050833">
    <property type="entry name" value="Poly_Biosynth_Transport"/>
</dbReference>
<reference evidence="7 8" key="1">
    <citation type="submission" date="2017-10" db="EMBL/GenBank/DDBJ databases">
        <title>Draft genome of Chryseomicrobium casticus sp. nov.</title>
        <authorList>
            <person name="Chakraborty R."/>
            <person name="Saha T."/>
        </authorList>
    </citation>
    <scope>NUCLEOTIDE SEQUENCE [LARGE SCALE GENOMIC DNA]</scope>
    <source>
        <strain evidence="7 8">ET03</strain>
    </source>
</reference>
<dbReference type="EMBL" id="PCGR01000006">
    <property type="protein sequence ID" value="PJK15642.1"/>
    <property type="molecule type" value="Genomic_DNA"/>
</dbReference>
<feature type="transmembrane region" description="Helical" evidence="6">
    <location>
        <begin position="391"/>
        <end position="408"/>
    </location>
</feature>
<dbReference type="RefSeq" id="WP_100354570.1">
    <property type="nucleotide sequence ID" value="NZ_PCGR01000006.1"/>
</dbReference>
<dbReference type="CDD" id="cd13124">
    <property type="entry name" value="MATE_SpoVB_like"/>
    <property type="match status" value="1"/>
</dbReference>
<evidence type="ECO:0000256" key="2">
    <source>
        <dbReference type="ARBA" id="ARBA00022475"/>
    </source>
</evidence>
<feature type="transmembrane region" description="Helical" evidence="6">
    <location>
        <begin position="328"/>
        <end position="347"/>
    </location>
</feature>
<feature type="transmembrane region" description="Helical" evidence="6">
    <location>
        <begin position="187"/>
        <end position="211"/>
    </location>
</feature>
<protein>
    <submittedName>
        <fullName evidence="7">Uncharacterized protein</fullName>
    </submittedName>
</protein>
<name>A0A2M9EWR5_9BACL</name>
<evidence type="ECO:0000256" key="6">
    <source>
        <dbReference type="SAM" id="Phobius"/>
    </source>
</evidence>
<evidence type="ECO:0000313" key="7">
    <source>
        <dbReference type="EMBL" id="PJK15642.1"/>
    </source>
</evidence>
<accession>A0A2M9EWR5</accession>
<dbReference type="InterPro" id="IPR002797">
    <property type="entry name" value="Polysacc_synth"/>
</dbReference>
<feature type="transmembrane region" description="Helical" evidence="6">
    <location>
        <begin position="164"/>
        <end position="181"/>
    </location>
</feature>
<feature type="transmembrane region" description="Helical" evidence="6">
    <location>
        <begin position="448"/>
        <end position="471"/>
    </location>
</feature>
<keyword evidence="3 6" id="KW-0812">Transmembrane</keyword>
<sequence>MSTQWKMSSYMKGAAMLTISALVIKLLSAVYRVPFQNMVGDEGFYIYQQIYPFIGMITTWTSVGFAVALAKLMSDYRAQGDEATVQKIKQVGFTYIGLLSVVIFLLFILGADWLAATMGDTKLAPLLRIGAVVILAMPFLALLKSIYQSTERLTPLALSQVVEQAVRVGFILVGALLVLQWTNDLYATGAVALFGASVGEAAGIVLLGWWLTKDERRLFTKTTSTLSTRSIVRDLTWISISASISSLFFLMLQLIDSLTVMNQLTVIGMDLQQAKETKGIYDRVQPLIQMGIVVTTSLAFALVPLIASRSKQQQGRGAMPFIQLSYRVAVLFGSAAAVGLILTMPYVNETLFQTRDLSEVLMVGSGQVLWLSLILLFMAILQGVGRIWRPTAWLVVALIVKVVGNSLLIANYGILGAALAGNIAMVVALAGIVYELKRQWPEALAGMSFYAGLALSLVVMTGTVVAVEVLLDSVVLDALPSRLQALGITLISVTLGVVVFLTITMKRQMLRPKEWYLLPFGKRLAGVQLLLNRKKG</sequence>
<feature type="transmembrane region" description="Helical" evidence="6">
    <location>
        <begin position="91"/>
        <end position="111"/>
    </location>
</feature>
<evidence type="ECO:0000256" key="1">
    <source>
        <dbReference type="ARBA" id="ARBA00004651"/>
    </source>
</evidence>
<keyword evidence="4 6" id="KW-1133">Transmembrane helix</keyword>
<feature type="transmembrane region" description="Helical" evidence="6">
    <location>
        <begin position="235"/>
        <end position="255"/>
    </location>
</feature>
<dbReference type="GO" id="GO:0005886">
    <property type="term" value="C:plasma membrane"/>
    <property type="evidence" value="ECO:0007669"/>
    <property type="project" value="UniProtKB-SubCell"/>
</dbReference>
<evidence type="ECO:0000313" key="8">
    <source>
        <dbReference type="Proteomes" id="UP000228680"/>
    </source>
</evidence>
<dbReference type="OrthoDB" id="9775950at2"/>
<dbReference type="PANTHER" id="PTHR30250:SF29">
    <property type="entry name" value="POLYSACCHARIDE BIOSYNTHESIS PROTEIN C-TERMINAL DOMAIN-CONTAINING PROTEIN"/>
    <property type="match status" value="1"/>
</dbReference>
<dbReference type="Proteomes" id="UP000228680">
    <property type="component" value="Unassembled WGS sequence"/>
</dbReference>
<dbReference type="AlphaFoldDB" id="A0A2M9EWR5"/>